<dbReference type="Proteomes" id="UP001147695">
    <property type="component" value="Unassembled WGS sequence"/>
</dbReference>
<dbReference type="PANTHER" id="PTHR15561:SF0">
    <property type="entry name" value="DNA-DIRECTED RNA POLYMERASE III SUBUNIT RPC9"/>
    <property type="match status" value="1"/>
</dbReference>
<dbReference type="InterPro" id="IPR038846">
    <property type="entry name" value="RPC9"/>
</dbReference>
<protein>
    <recommendedName>
        <fullName evidence="4">DNA-directed RNA polymerase III subunit RPC9</fullName>
    </recommendedName>
</protein>
<reference evidence="2" key="2">
    <citation type="journal article" date="2023" name="IMA Fungus">
        <title>Comparative genomic study of the Penicillium genus elucidates a diverse pangenome and 15 lateral gene transfer events.</title>
        <authorList>
            <person name="Petersen C."/>
            <person name="Sorensen T."/>
            <person name="Nielsen M.R."/>
            <person name="Sondergaard T.E."/>
            <person name="Sorensen J.L."/>
            <person name="Fitzpatrick D.A."/>
            <person name="Frisvad J.C."/>
            <person name="Nielsen K.L."/>
        </authorList>
    </citation>
    <scope>NUCLEOTIDE SEQUENCE</scope>
    <source>
        <strain evidence="2">IBT 35673</strain>
    </source>
</reference>
<evidence type="ECO:0008006" key="4">
    <source>
        <dbReference type="Google" id="ProtNLM"/>
    </source>
</evidence>
<evidence type="ECO:0000256" key="1">
    <source>
        <dbReference type="SAM" id="MobiDB-lite"/>
    </source>
</evidence>
<dbReference type="AlphaFoldDB" id="A0A9W9UC43"/>
<dbReference type="GO" id="GO:0005666">
    <property type="term" value="C:RNA polymerase III complex"/>
    <property type="evidence" value="ECO:0007669"/>
    <property type="project" value="InterPro"/>
</dbReference>
<dbReference type="EMBL" id="JAPZBQ010000005">
    <property type="protein sequence ID" value="KAJ5329974.1"/>
    <property type="molecule type" value="Genomic_DNA"/>
</dbReference>
<organism evidence="2 3">
    <name type="scientific">Penicillium brevicompactum</name>
    <dbReference type="NCBI Taxonomy" id="5074"/>
    <lineage>
        <taxon>Eukaryota</taxon>
        <taxon>Fungi</taxon>
        <taxon>Dikarya</taxon>
        <taxon>Ascomycota</taxon>
        <taxon>Pezizomycotina</taxon>
        <taxon>Eurotiomycetes</taxon>
        <taxon>Eurotiomycetidae</taxon>
        <taxon>Eurotiales</taxon>
        <taxon>Aspergillaceae</taxon>
        <taxon>Penicillium</taxon>
    </lineage>
</organism>
<evidence type="ECO:0000313" key="2">
    <source>
        <dbReference type="EMBL" id="KAJ5329974.1"/>
    </source>
</evidence>
<reference evidence="2" key="1">
    <citation type="submission" date="2022-12" db="EMBL/GenBank/DDBJ databases">
        <authorList>
            <person name="Petersen C."/>
        </authorList>
    </citation>
    <scope>NUCLEOTIDE SEQUENCE</scope>
    <source>
        <strain evidence="2">IBT 35673</strain>
    </source>
</reference>
<feature type="compositionally biased region" description="Acidic residues" evidence="1">
    <location>
        <begin position="170"/>
        <end position="189"/>
    </location>
</feature>
<accession>A0A9W9UC43</accession>
<proteinExistence type="predicted"/>
<gene>
    <name evidence="2" type="ORF">N7452_010364</name>
</gene>
<feature type="compositionally biased region" description="Low complexity" evidence="1">
    <location>
        <begin position="72"/>
        <end position="95"/>
    </location>
</feature>
<feature type="compositionally biased region" description="Pro residues" evidence="1">
    <location>
        <begin position="25"/>
        <end position="34"/>
    </location>
</feature>
<evidence type="ECO:0000313" key="3">
    <source>
        <dbReference type="Proteomes" id="UP001147695"/>
    </source>
</evidence>
<name>A0A9W9UC43_PENBR</name>
<feature type="region of interest" description="Disordered" evidence="1">
    <location>
        <begin position="158"/>
        <end position="194"/>
    </location>
</feature>
<comment type="caution">
    <text evidence="2">The sequence shown here is derived from an EMBL/GenBank/DDBJ whole genome shotgun (WGS) entry which is preliminary data.</text>
</comment>
<sequence>MRIIDPQAAVLTNVEVLAYLTSNPPRRPPNPPPGSRNWVPSPDLRDHNTVIKEIHNYASRLSPHLLRYPRYTARPSSSHSQSQSQAAMTSTLQTSNSAHDSETAALPPPVSSTESTPMDNALYDLIVRLQPYGLTKAEVVMILNLGLGLGGSAGAGADGGEEGANGDGAMEVDEQNGEQEGGEEDEEQTQADYTAEVLLDAVVEERELRLSDDDMKAIFAIIRETLTGDYENVKG</sequence>
<dbReference type="OrthoDB" id="1746530at2759"/>
<feature type="region of interest" description="Disordered" evidence="1">
    <location>
        <begin position="72"/>
        <end position="116"/>
    </location>
</feature>
<feature type="region of interest" description="Disordered" evidence="1">
    <location>
        <begin position="22"/>
        <end position="44"/>
    </location>
</feature>
<dbReference type="GO" id="GO:0006384">
    <property type="term" value="P:transcription initiation at RNA polymerase III promoter"/>
    <property type="evidence" value="ECO:0007669"/>
    <property type="project" value="InterPro"/>
</dbReference>
<dbReference type="PANTHER" id="PTHR15561">
    <property type="entry name" value="CALCITONIN GENE-RELATED PEPTIDE-RECEPTOR COMPONENT PROTEIN"/>
    <property type="match status" value="1"/>
</dbReference>